<dbReference type="GO" id="GO:0003700">
    <property type="term" value="F:DNA-binding transcription factor activity"/>
    <property type="evidence" value="ECO:0007669"/>
    <property type="project" value="InterPro"/>
</dbReference>
<dbReference type="PANTHER" id="PTHR43130:SF3">
    <property type="entry name" value="HTH-TYPE TRANSCRIPTIONAL REGULATOR RV1931C"/>
    <property type="match status" value="1"/>
</dbReference>
<accession>A0A7Y9HHF2</accession>
<organism evidence="4 5">
    <name type="scientific">Streptomyces fulvorobeus</name>
    <dbReference type="NCBI Taxonomy" id="284028"/>
    <lineage>
        <taxon>Bacteria</taxon>
        <taxon>Bacillati</taxon>
        <taxon>Actinomycetota</taxon>
        <taxon>Actinomycetes</taxon>
        <taxon>Kitasatosporales</taxon>
        <taxon>Streptomycetaceae</taxon>
        <taxon>Streptomyces</taxon>
    </lineage>
</organism>
<dbReference type="AlphaFoldDB" id="A0A7Y9HHF2"/>
<feature type="domain" description="HTH araC/xylS-type" evidence="3">
    <location>
        <begin position="219"/>
        <end position="316"/>
    </location>
</feature>
<proteinExistence type="predicted"/>
<evidence type="ECO:0000256" key="1">
    <source>
        <dbReference type="ARBA" id="ARBA00023015"/>
    </source>
</evidence>
<name>A0A7Y9HHF2_9ACTN</name>
<protein>
    <submittedName>
        <fullName evidence="4">Transcriptional regulator GlxA family with amidase domain</fullName>
    </submittedName>
</protein>
<dbReference type="Pfam" id="PF01965">
    <property type="entry name" value="DJ-1_PfpI"/>
    <property type="match status" value="1"/>
</dbReference>
<evidence type="ECO:0000256" key="2">
    <source>
        <dbReference type="ARBA" id="ARBA00023163"/>
    </source>
</evidence>
<dbReference type="RefSeq" id="WP_218578076.1">
    <property type="nucleotide sequence ID" value="NZ_BAAAUE010000022.1"/>
</dbReference>
<dbReference type="EMBL" id="JACCCF010000001">
    <property type="protein sequence ID" value="NYE44630.1"/>
    <property type="molecule type" value="Genomic_DNA"/>
</dbReference>
<dbReference type="InterPro" id="IPR009057">
    <property type="entry name" value="Homeodomain-like_sf"/>
</dbReference>
<dbReference type="InterPro" id="IPR052158">
    <property type="entry name" value="INH-QAR"/>
</dbReference>
<dbReference type="Gene3D" id="1.10.10.60">
    <property type="entry name" value="Homeodomain-like"/>
    <property type="match status" value="1"/>
</dbReference>
<dbReference type="SUPFAM" id="SSF46689">
    <property type="entry name" value="Homeodomain-like"/>
    <property type="match status" value="2"/>
</dbReference>
<sequence length="321" mass="34743">MNGSVPDMAGTRRIALLVVDGVSMLDIAAPSEVFAESRHASSNYELVICSPDGKNIKTGSGLSLHVDSDAHDEGPLDTVIIAGGCSMPTRALTFEHISAARHLAGRARRVASLCTGAFVLGAAGLLDGRKVTTHWNHTQRLQDRYPQAEVVHDSELVTDGNLITSAGESAGIALTLHLLREDQGNKVHSVVARDLLVYQPPDNDVASTGKLIPRNPLVRKLTEEILADPTAQYTLADLARRAAVSPRHLCRLFQEEVQTTPAKFVEQVRFDSARSLLDNGESVTNAAFMSGFGSMETLRRTFISRLGISPRAYQHRFNTVA</sequence>
<keyword evidence="1" id="KW-0805">Transcription regulation</keyword>
<comment type="caution">
    <text evidence="4">The sequence shown here is derived from an EMBL/GenBank/DDBJ whole genome shotgun (WGS) entry which is preliminary data.</text>
</comment>
<gene>
    <name evidence="4" type="ORF">HEB29_005641</name>
</gene>
<dbReference type="PROSITE" id="PS01124">
    <property type="entry name" value="HTH_ARAC_FAMILY_2"/>
    <property type="match status" value="1"/>
</dbReference>
<dbReference type="InterPro" id="IPR018060">
    <property type="entry name" value="HTH_AraC"/>
</dbReference>
<keyword evidence="2" id="KW-0804">Transcription</keyword>
<dbReference type="PANTHER" id="PTHR43130">
    <property type="entry name" value="ARAC-FAMILY TRANSCRIPTIONAL REGULATOR"/>
    <property type="match status" value="1"/>
</dbReference>
<dbReference type="InterPro" id="IPR029062">
    <property type="entry name" value="Class_I_gatase-like"/>
</dbReference>
<dbReference type="Proteomes" id="UP000530403">
    <property type="component" value="Unassembled WGS sequence"/>
</dbReference>
<evidence type="ECO:0000259" key="3">
    <source>
        <dbReference type="PROSITE" id="PS01124"/>
    </source>
</evidence>
<dbReference type="GO" id="GO:0043565">
    <property type="term" value="F:sequence-specific DNA binding"/>
    <property type="evidence" value="ECO:0007669"/>
    <property type="project" value="InterPro"/>
</dbReference>
<dbReference type="SUPFAM" id="SSF52317">
    <property type="entry name" value="Class I glutamine amidotransferase-like"/>
    <property type="match status" value="1"/>
</dbReference>
<dbReference type="SMART" id="SM00342">
    <property type="entry name" value="HTH_ARAC"/>
    <property type="match status" value="1"/>
</dbReference>
<dbReference type="CDD" id="cd03137">
    <property type="entry name" value="GATase1_AraC_1"/>
    <property type="match status" value="1"/>
</dbReference>
<evidence type="ECO:0000313" key="5">
    <source>
        <dbReference type="Proteomes" id="UP000530403"/>
    </source>
</evidence>
<reference evidence="4 5" key="1">
    <citation type="submission" date="2020-07" db="EMBL/GenBank/DDBJ databases">
        <title>Sequencing the genomes of 1000 actinobacteria strains.</title>
        <authorList>
            <person name="Klenk H.-P."/>
        </authorList>
    </citation>
    <scope>NUCLEOTIDE SEQUENCE [LARGE SCALE GENOMIC DNA]</scope>
    <source>
        <strain evidence="4 5">DSM 41455</strain>
    </source>
</reference>
<dbReference type="InterPro" id="IPR002818">
    <property type="entry name" value="DJ-1/PfpI"/>
</dbReference>
<dbReference type="Pfam" id="PF12833">
    <property type="entry name" value="HTH_18"/>
    <property type="match status" value="1"/>
</dbReference>
<dbReference type="Gene3D" id="3.40.50.880">
    <property type="match status" value="1"/>
</dbReference>
<evidence type="ECO:0000313" key="4">
    <source>
        <dbReference type="EMBL" id="NYE44630.1"/>
    </source>
</evidence>